<dbReference type="InterPro" id="IPR045559">
    <property type="entry name" value="RHH_9"/>
</dbReference>
<keyword evidence="3" id="KW-1185">Reference proteome</keyword>
<dbReference type="EMBL" id="JAALHA020000041">
    <property type="protein sequence ID" value="MDR9900892.1"/>
    <property type="molecule type" value="Genomic_DNA"/>
</dbReference>
<dbReference type="Proteomes" id="UP000667802">
    <property type="component" value="Unassembled WGS sequence"/>
</dbReference>
<evidence type="ECO:0000313" key="2">
    <source>
        <dbReference type="EMBL" id="MDR9900892.1"/>
    </source>
</evidence>
<dbReference type="AlphaFoldDB" id="A0AAP5IGT2"/>
<dbReference type="Pfam" id="PF19839">
    <property type="entry name" value="RHH_9"/>
    <property type="match status" value="1"/>
</dbReference>
<gene>
    <name evidence="2" type="ORF">G7B40_041135</name>
</gene>
<feature type="domain" description="Ribbon-helix-helix protein RHH" evidence="1">
    <location>
        <begin position="11"/>
        <end position="54"/>
    </location>
</feature>
<evidence type="ECO:0000313" key="3">
    <source>
        <dbReference type="Proteomes" id="UP000667802"/>
    </source>
</evidence>
<reference evidence="3" key="1">
    <citation type="journal article" date="2021" name="Science">
        <title>Hunting the eagle killer: A cyanobacterial neurotoxin causes vacuolar myelinopathy.</title>
        <authorList>
            <person name="Breinlinger S."/>
            <person name="Phillips T.J."/>
            <person name="Haram B.N."/>
            <person name="Mares J."/>
            <person name="Martinez Yerena J.A."/>
            <person name="Hrouzek P."/>
            <person name="Sobotka R."/>
            <person name="Henderson W.M."/>
            <person name="Schmieder P."/>
            <person name="Williams S.M."/>
            <person name="Lauderdale J.D."/>
            <person name="Wilde H.D."/>
            <person name="Gerrin W."/>
            <person name="Kust A."/>
            <person name="Washington J.W."/>
            <person name="Wagner C."/>
            <person name="Geier B."/>
            <person name="Liebeke M."/>
            <person name="Enke H."/>
            <person name="Niedermeyer T.H.J."/>
            <person name="Wilde S.B."/>
        </authorList>
    </citation>
    <scope>NUCLEOTIDE SEQUENCE [LARGE SCALE GENOMIC DNA]</scope>
    <source>
        <strain evidence="3">Thurmond2011</strain>
    </source>
</reference>
<dbReference type="InterPro" id="IPR013321">
    <property type="entry name" value="Arc_rbn_hlx_hlx"/>
</dbReference>
<sequence>MIAQLMAKKAKSDRLTVSIDSDLKRQFDTICTWKGLNMSDVTQLLISDWVKSNAPPGLLTSEEQA</sequence>
<protein>
    <recommendedName>
        <fullName evidence="1">Ribbon-helix-helix protein RHH domain-containing protein</fullName>
    </recommendedName>
</protein>
<evidence type="ECO:0000259" key="1">
    <source>
        <dbReference type="Pfam" id="PF19839"/>
    </source>
</evidence>
<dbReference type="GO" id="GO:0006355">
    <property type="term" value="P:regulation of DNA-templated transcription"/>
    <property type="evidence" value="ECO:0007669"/>
    <property type="project" value="InterPro"/>
</dbReference>
<accession>A0AAP5IGT2</accession>
<feature type="non-terminal residue" evidence="2">
    <location>
        <position position="65"/>
    </location>
</feature>
<proteinExistence type="predicted"/>
<name>A0AAP5IGT2_9CYAN</name>
<comment type="caution">
    <text evidence="2">The sequence shown here is derived from an EMBL/GenBank/DDBJ whole genome shotgun (WGS) entry which is preliminary data.</text>
</comment>
<dbReference type="InterPro" id="IPR010985">
    <property type="entry name" value="Ribbon_hlx_hlx"/>
</dbReference>
<dbReference type="RefSeq" id="WP_310834512.1">
    <property type="nucleotide sequence ID" value="NZ_JAALHA020000041.1"/>
</dbReference>
<dbReference type="Gene3D" id="1.10.1220.10">
    <property type="entry name" value="Met repressor-like"/>
    <property type="match status" value="1"/>
</dbReference>
<organism evidence="2 3">
    <name type="scientific">Aetokthonos hydrillicola Thurmond2011</name>
    <dbReference type="NCBI Taxonomy" id="2712845"/>
    <lineage>
        <taxon>Bacteria</taxon>
        <taxon>Bacillati</taxon>
        <taxon>Cyanobacteriota</taxon>
        <taxon>Cyanophyceae</taxon>
        <taxon>Nostocales</taxon>
        <taxon>Hapalosiphonaceae</taxon>
        <taxon>Aetokthonos</taxon>
    </lineage>
</organism>
<dbReference type="SUPFAM" id="SSF47598">
    <property type="entry name" value="Ribbon-helix-helix"/>
    <property type="match status" value="1"/>
</dbReference>